<gene>
    <name evidence="2" type="ORF">NQ314_004946</name>
</gene>
<proteinExistence type="predicted"/>
<accession>A0AAV8ZKN1</accession>
<dbReference type="InterPro" id="IPR029526">
    <property type="entry name" value="PGBD"/>
</dbReference>
<dbReference type="PANTHER" id="PTHR46599">
    <property type="entry name" value="PIGGYBAC TRANSPOSABLE ELEMENT-DERIVED PROTEIN 4"/>
    <property type="match status" value="1"/>
</dbReference>
<name>A0AAV8ZKN1_9CUCU</name>
<reference evidence="2" key="1">
    <citation type="journal article" date="2023" name="Insect Mol. Biol.">
        <title>Genome sequencing provides insights into the evolution of gene families encoding plant cell wall-degrading enzymes in longhorned beetles.</title>
        <authorList>
            <person name="Shin N.R."/>
            <person name="Okamura Y."/>
            <person name="Kirsch R."/>
            <person name="Pauchet Y."/>
        </authorList>
    </citation>
    <scope>NUCLEOTIDE SEQUENCE</scope>
    <source>
        <strain evidence="2">RBIC_L_NR</strain>
    </source>
</reference>
<feature type="domain" description="PiggyBac transposable element-derived protein" evidence="1">
    <location>
        <begin position="3"/>
        <end position="159"/>
    </location>
</feature>
<sequence>MWHFADNAACPPGYRLHKVQILSSYLVPKYQKFNIPSETVYIDETMVPFRERLKFCQYIKGKRHKFGIKIFKLCVNGGYTYNMKIYCDKESENDGVSVADKVVLGLMNNLLDSGRTLFTDNWYTSVGLARKLATRGTHLMGTLRSNRKCNPKNVITASLTNLWHRK</sequence>
<dbReference type="Proteomes" id="UP001162156">
    <property type="component" value="Unassembled WGS sequence"/>
</dbReference>
<evidence type="ECO:0000313" key="2">
    <source>
        <dbReference type="EMBL" id="KAJ8964381.1"/>
    </source>
</evidence>
<dbReference type="AlphaFoldDB" id="A0AAV8ZKN1"/>
<evidence type="ECO:0000259" key="1">
    <source>
        <dbReference type="Pfam" id="PF13843"/>
    </source>
</evidence>
<comment type="caution">
    <text evidence="2">The sequence shown here is derived from an EMBL/GenBank/DDBJ whole genome shotgun (WGS) entry which is preliminary data.</text>
</comment>
<organism evidence="2 3">
    <name type="scientific">Rhamnusium bicolor</name>
    <dbReference type="NCBI Taxonomy" id="1586634"/>
    <lineage>
        <taxon>Eukaryota</taxon>
        <taxon>Metazoa</taxon>
        <taxon>Ecdysozoa</taxon>
        <taxon>Arthropoda</taxon>
        <taxon>Hexapoda</taxon>
        <taxon>Insecta</taxon>
        <taxon>Pterygota</taxon>
        <taxon>Neoptera</taxon>
        <taxon>Endopterygota</taxon>
        <taxon>Coleoptera</taxon>
        <taxon>Polyphaga</taxon>
        <taxon>Cucujiformia</taxon>
        <taxon>Chrysomeloidea</taxon>
        <taxon>Cerambycidae</taxon>
        <taxon>Lepturinae</taxon>
        <taxon>Rhagiini</taxon>
        <taxon>Rhamnusium</taxon>
    </lineage>
</organism>
<protein>
    <recommendedName>
        <fullName evidence="1">PiggyBac transposable element-derived protein domain-containing protein</fullName>
    </recommendedName>
</protein>
<dbReference type="EMBL" id="JANEYF010001369">
    <property type="protein sequence ID" value="KAJ8964381.1"/>
    <property type="molecule type" value="Genomic_DNA"/>
</dbReference>
<dbReference type="PANTHER" id="PTHR46599:SF3">
    <property type="entry name" value="PIGGYBAC TRANSPOSABLE ELEMENT-DERIVED PROTEIN 4"/>
    <property type="match status" value="1"/>
</dbReference>
<dbReference type="Pfam" id="PF13843">
    <property type="entry name" value="DDE_Tnp_1_7"/>
    <property type="match status" value="1"/>
</dbReference>
<evidence type="ECO:0000313" key="3">
    <source>
        <dbReference type="Proteomes" id="UP001162156"/>
    </source>
</evidence>
<keyword evidence="3" id="KW-1185">Reference proteome</keyword>